<comment type="caution">
    <text evidence="3">The sequence shown here is derived from an EMBL/GenBank/DDBJ whole genome shotgun (WGS) entry which is preliminary data.</text>
</comment>
<dbReference type="InterPro" id="IPR050740">
    <property type="entry name" value="Aldehyde_DH_Superfamily"/>
</dbReference>
<dbReference type="Pfam" id="PF00171">
    <property type="entry name" value="Aldedh"/>
    <property type="match status" value="1"/>
</dbReference>
<dbReference type="EMBL" id="JBHTHU010000022">
    <property type="protein sequence ID" value="MFD0752050.1"/>
    <property type="molecule type" value="Genomic_DNA"/>
</dbReference>
<dbReference type="PANTHER" id="PTHR43353:SF3">
    <property type="entry name" value="ALDEHYDE DEHYDROGENASE-RELATED"/>
    <property type="match status" value="1"/>
</dbReference>
<keyword evidence="1" id="KW-0560">Oxidoreductase</keyword>
<evidence type="ECO:0000313" key="3">
    <source>
        <dbReference type="EMBL" id="MFD0752050.1"/>
    </source>
</evidence>
<dbReference type="Proteomes" id="UP001596958">
    <property type="component" value="Unassembled WGS sequence"/>
</dbReference>
<dbReference type="InterPro" id="IPR016161">
    <property type="entry name" value="Ald_DH/histidinol_DH"/>
</dbReference>
<dbReference type="InterPro" id="IPR016163">
    <property type="entry name" value="Ald_DH_C"/>
</dbReference>
<sequence>MIEGKQIIGFEIKAGGDVLWQSTNPATGEKIADFHSATATEIEEAAVKAASAFLIYRKKSGLEKAAFLDAIAAEMTAISDELLTMCIAETALLHVNLSIELNRTINQLKMFGNLLREGSWLDARIETAEPNRTPRPKPDVRFMHIGLGPVLVFGSSNFPFAFSTAGGDTAAALAAGCPVIVKAHPAHPATGELVAKAIQRAAVKTGMPDGVFSHLYDNGLAVAQALVVHPVIKAVGFTGSYRGGKAIFDMAVRRDEPIPVYAEMGSSNPVFVLPEIAKNQADNFAQGFAASVSASVGQLCTNPGILLYEKSKDAEDFANKLQEHFQHTVGGVMLAPNISGAYNAGVQHRAEHPGVETLSKGQTLEGLNIGSPILFKTDSSVFMADATLAEEIFGPESIVVEATSKDEILNIARNLSGHLTATIHGTQADLEAYKELITILELKVGRIIINGFPTGVDVSSAMVHGGPFPATSDSRATSVGTASIFRFTRPVAYQNMPDTLLPAELQNNNPLNIWRRLNGAVSQGRVS</sequence>
<organism evidence="3 4">
    <name type="scientific">Mucilaginibacter calamicampi</name>
    <dbReference type="NCBI Taxonomy" id="1302352"/>
    <lineage>
        <taxon>Bacteria</taxon>
        <taxon>Pseudomonadati</taxon>
        <taxon>Bacteroidota</taxon>
        <taxon>Sphingobacteriia</taxon>
        <taxon>Sphingobacteriales</taxon>
        <taxon>Sphingobacteriaceae</taxon>
        <taxon>Mucilaginibacter</taxon>
    </lineage>
</organism>
<dbReference type="RefSeq" id="WP_377102380.1">
    <property type="nucleotide sequence ID" value="NZ_JBHTHU010000022.1"/>
</dbReference>
<accession>A0ABW2Z2H1</accession>
<dbReference type="PANTHER" id="PTHR43353">
    <property type="entry name" value="SUCCINATE-SEMIALDEHYDE DEHYDROGENASE, MITOCHONDRIAL"/>
    <property type="match status" value="1"/>
</dbReference>
<evidence type="ECO:0000313" key="4">
    <source>
        <dbReference type="Proteomes" id="UP001596958"/>
    </source>
</evidence>
<evidence type="ECO:0000259" key="2">
    <source>
        <dbReference type="Pfam" id="PF00171"/>
    </source>
</evidence>
<proteinExistence type="predicted"/>
<dbReference type="SUPFAM" id="SSF53720">
    <property type="entry name" value="ALDH-like"/>
    <property type="match status" value="1"/>
</dbReference>
<protein>
    <submittedName>
        <fullName evidence="3">Aldehyde dehydrogenase (NADP(+))</fullName>
    </submittedName>
</protein>
<dbReference type="InterPro" id="IPR016162">
    <property type="entry name" value="Ald_DH_N"/>
</dbReference>
<name>A0ABW2Z2H1_9SPHI</name>
<evidence type="ECO:0000256" key="1">
    <source>
        <dbReference type="ARBA" id="ARBA00023002"/>
    </source>
</evidence>
<dbReference type="InterPro" id="IPR044151">
    <property type="entry name" value="ALDH_KGSADH"/>
</dbReference>
<reference evidence="4" key="1">
    <citation type="journal article" date="2019" name="Int. J. Syst. Evol. Microbiol.">
        <title>The Global Catalogue of Microorganisms (GCM) 10K type strain sequencing project: providing services to taxonomists for standard genome sequencing and annotation.</title>
        <authorList>
            <consortium name="The Broad Institute Genomics Platform"/>
            <consortium name="The Broad Institute Genome Sequencing Center for Infectious Disease"/>
            <person name="Wu L."/>
            <person name="Ma J."/>
        </authorList>
    </citation>
    <scope>NUCLEOTIDE SEQUENCE [LARGE SCALE GENOMIC DNA]</scope>
    <source>
        <strain evidence="4">CCUG 63418</strain>
    </source>
</reference>
<dbReference type="CDD" id="cd07129">
    <property type="entry name" value="ALDH_KGSADH"/>
    <property type="match status" value="1"/>
</dbReference>
<keyword evidence="4" id="KW-1185">Reference proteome</keyword>
<dbReference type="Gene3D" id="3.40.605.10">
    <property type="entry name" value="Aldehyde Dehydrogenase, Chain A, domain 1"/>
    <property type="match status" value="1"/>
</dbReference>
<dbReference type="Gene3D" id="3.40.309.10">
    <property type="entry name" value="Aldehyde Dehydrogenase, Chain A, domain 2"/>
    <property type="match status" value="1"/>
</dbReference>
<gene>
    <name evidence="3" type="ORF">ACFQZS_17985</name>
</gene>
<feature type="domain" description="Aldehyde dehydrogenase" evidence="2">
    <location>
        <begin position="21"/>
        <end position="466"/>
    </location>
</feature>
<dbReference type="InterPro" id="IPR015590">
    <property type="entry name" value="Aldehyde_DH_dom"/>
</dbReference>